<dbReference type="EMBL" id="RZYA01000035">
    <property type="protein sequence ID" value="RVU15140.1"/>
    <property type="molecule type" value="Genomic_DNA"/>
</dbReference>
<sequence>MGERTREELLNRVTSLVRSLPGAARIYGLCARVDPGEVVARTVAGVDYVKNPHWAEVADAQLRLLAGDDLDAPVEMHRRTLWLAVPLETSGARAELSAAFATAWAELSATLGLPPAPVPAHEVADVQQRARQMAAEFGGGLELHPARPAEIVWMHQHAVARGLDEPLLAESERSELRGSRLVSGVLRAPSHADLGHVRILEGGSDEPEPERTAVRGRSARGKGKSAQRVGRRWLQVESEAGSSYQAHLALAEMPRKFLAAGGDFLADLDRLPFGVDWVSDLKLVPTQKVAEEIKRKKRDLVDQAEQYAAQRETGLPEDMHDAAEDLGDLGARAARNSVEVEVQSVTVMTVWGESPAECERRAGALHSRMRGANYRLVRPVGGQEELFALTLPATATPPATRQYTQHQLGEDWAMHGAFTGQSFGDPTGAMIGFSQDVGTVTPTLLDIANAPMQNASASFGIAGDLGGGKSVLLKMIASSIVDRGGRVIAIDRTKRREWAAFAQSAAPGRCQVVDAAKAELSIDPLRVFADPAVGARYALSYLTVQLGVGPMTEYGALLKRAVAQAGTTSFPCMAEVLVALEEMATGEGTRAHNAASLTEWLRVAADEPLAAAVFDPELPVLDLACGMSSDFVVITTAGLTLPPREAVTHPELMRNQPLEALIGRAVLYLIAAIGREVAFADTRFTLIPLDEAYWLTSSAEGQALVDEIVYDGRKHGAGVGLGCHDVRELGSDTTLGLLAYRFISRTCDPVLAARGLEWLGLPGDDPDLLRTVTTDLSPFGKKARAGEILGRDPRMQIGRFKVLVPGVERLLADIFTHPEATASTDQMGDGASTTGGLSAAVSASLTSRVPAHQAQQG</sequence>
<gene>
    <name evidence="2" type="ORF">EOT10_39835</name>
</gene>
<comment type="caution">
    <text evidence="2">The sequence shown here is derived from an EMBL/GenBank/DDBJ whole genome shotgun (WGS) entry which is preliminary data.</text>
</comment>
<accession>A0A3S2YND6</accession>
<proteinExistence type="predicted"/>
<reference evidence="2 3" key="1">
    <citation type="submission" date="2019-01" db="EMBL/GenBank/DDBJ databases">
        <title>Genome sequences of Streptomyces and Rhizobium isolates collected from root and soil.</title>
        <authorList>
            <person name="Chhettri S."/>
            <person name="Sevigny J.L."/>
            <person name="Sen A."/>
            <person name="Ennis N."/>
            <person name="Tisa L."/>
        </authorList>
    </citation>
    <scope>NUCLEOTIDE SEQUENCE [LARGE SCALE GENOMIC DNA]</scope>
    <source>
        <strain evidence="2 3">San01</strain>
    </source>
</reference>
<keyword evidence="3" id="KW-1185">Reference proteome</keyword>
<dbReference type="InterPro" id="IPR027417">
    <property type="entry name" value="P-loop_NTPase"/>
</dbReference>
<feature type="region of interest" description="Disordered" evidence="1">
    <location>
        <begin position="199"/>
        <end position="230"/>
    </location>
</feature>
<dbReference type="SUPFAM" id="SSF52540">
    <property type="entry name" value="P-loop containing nucleoside triphosphate hydrolases"/>
    <property type="match status" value="1"/>
</dbReference>
<dbReference type="PIRSF" id="PIRSF015040">
    <property type="entry name" value="ATPase_SAG2001_prd"/>
    <property type="match status" value="1"/>
</dbReference>
<dbReference type="Proteomes" id="UP000283128">
    <property type="component" value="Unassembled WGS sequence"/>
</dbReference>
<dbReference type="OrthoDB" id="4647520at2"/>
<dbReference type="AlphaFoldDB" id="A0A3S2YND6"/>
<name>A0A3S2YND6_9ACTN</name>
<evidence type="ECO:0000313" key="2">
    <source>
        <dbReference type="EMBL" id="RVU15140.1"/>
    </source>
</evidence>
<protein>
    <submittedName>
        <fullName evidence="2">ATP/GTP-binding protein</fullName>
    </submittedName>
</protein>
<dbReference type="Pfam" id="PF12846">
    <property type="entry name" value="AAA_10"/>
    <property type="match status" value="1"/>
</dbReference>
<feature type="compositionally biased region" description="Basic residues" evidence="1">
    <location>
        <begin position="217"/>
        <end position="230"/>
    </location>
</feature>
<organism evidence="2 3">
    <name type="scientific">Streptomyces antnestii</name>
    <dbReference type="NCBI Taxonomy" id="2494256"/>
    <lineage>
        <taxon>Bacteria</taxon>
        <taxon>Bacillati</taxon>
        <taxon>Actinomycetota</taxon>
        <taxon>Actinomycetes</taxon>
        <taxon>Kitasatosporales</taxon>
        <taxon>Streptomycetaceae</taxon>
        <taxon>Streptomyces</taxon>
    </lineage>
</organism>
<dbReference type="InterPro" id="IPR016628">
    <property type="entry name" value="ATPase_SAG2001_prd"/>
</dbReference>
<evidence type="ECO:0000313" key="3">
    <source>
        <dbReference type="Proteomes" id="UP000283128"/>
    </source>
</evidence>
<evidence type="ECO:0000256" key="1">
    <source>
        <dbReference type="SAM" id="MobiDB-lite"/>
    </source>
</evidence>
<dbReference type="Gene3D" id="3.40.50.300">
    <property type="entry name" value="P-loop containing nucleotide triphosphate hydrolases"/>
    <property type="match status" value="1"/>
</dbReference>